<dbReference type="OrthoDB" id="9768783at2"/>
<evidence type="ECO:0000259" key="7">
    <source>
        <dbReference type="PROSITE" id="PS50850"/>
    </source>
</evidence>
<dbReference type="PROSITE" id="PS50850">
    <property type="entry name" value="MFS"/>
    <property type="match status" value="1"/>
</dbReference>
<gene>
    <name evidence="8" type="ORF">SAMN04488516_101153</name>
</gene>
<feature type="transmembrane region" description="Helical" evidence="6">
    <location>
        <begin position="54"/>
        <end position="73"/>
    </location>
</feature>
<keyword evidence="3 6" id="KW-0812">Transmembrane</keyword>
<feature type="transmembrane region" description="Helical" evidence="6">
    <location>
        <begin position="233"/>
        <end position="254"/>
    </location>
</feature>
<dbReference type="InterPro" id="IPR036259">
    <property type="entry name" value="MFS_trans_sf"/>
</dbReference>
<dbReference type="InterPro" id="IPR024671">
    <property type="entry name" value="Atg22-like"/>
</dbReference>
<dbReference type="PANTHER" id="PTHR23519:SF1">
    <property type="entry name" value="AUTOPHAGY-RELATED PROTEIN 22"/>
    <property type="match status" value="1"/>
</dbReference>
<dbReference type="InterPro" id="IPR050495">
    <property type="entry name" value="ATG22/LtaA_families"/>
</dbReference>
<feature type="transmembrane region" description="Helical" evidence="6">
    <location>
        <begin position="353"/>
        <end position="378"/>
    </location>
</feature>
<feature type="transmembrane region" description="Helical" evidence="6">
    <location>
        <begin position="175"/>
        <end position="196"/>
    </location>
</feature>
<keyword evidence="2" id="KW-0813">Transport</keyword>
<feature type="transmembrane region" description="Helical" evidence="6">
    <location>
        <begin position="20"/>
        <end position="42"/>
    </location>
</feature>
<evidence type="ECO:0000256" key="3">
    <source>
        <dbReference type="ARBA" id="ARBA00022692"/>
    </source>
</evidence>
<evidence type="ECO:0000256" key="2">
    <source>
        <dbReference type="ARBA" id="ARBA00022448"/>
    </source>
</evidence>
<feature type="domain" description="Major facilitator superfamily (MFS) profile" evidence="7">
    <location>
        <begin position="228"/>
        <end position="405"/>
    </location>
</feature>
<dbReference type="Gene3D" id="1.20.1250.20">
    <property type="entry name" value="MFS general substrate transporter like domains"/>
    <property type="match status" value="2"/>
</dbReference>
<dbReference type="Pfam" id="PF11700">
    <property type="entry name" value="ATG22"/>
    <property type="match status" value="1"/>
</dbReference>
<organism evidence="8 9">
    <name type="scientific">Desulfonauticus submarinus</name>
    <dbReference type="NCBI Taxonomy" id="206665"/>
    <lineage>
        <taxon>Bacteria</taxon>
        <taxon>Pseudomonadati</taxon>
        <taxon>Thermodesulfobacteriota</taxon>
        <taxon>Desulfovibrionia</taxon>
        <taxon>Desulfovibrionales</taxon>
        <taxon>Desulfonauticaceae</taxon>
        <taxon>Desulfonauticus</taxon>
    </lineage>
</organism>
<feature type="transmembrane region" description="Helical" evidence="6">
    <location>
        <begin position="319"/>
        <end position="341"/>
    </location>
</feature>
<evidence type="ECO:0000256" key="5">
    <source>
        <dbReference type="ARBA" id="ARBA00023136"/>
    </source>
</evidence>
<evidence type="ECO:0000313" key="9">
    <source>
        <dbReference type="Proteomes" id="UP000199602"/>
    </source>
</evidence>
<feature type="transmembrane region" description="Helical" evidence="6">
    <location>
        <begin position="295"/>
        <end position="313"/>
    </location>
</feature>
<feature type="transmembrane region" description="Helical" evidence="6">
    <location>
        <begin position="384"/>
        <end position="403"/>
    </location>
</feature>
<evidence type="ECO:0000313" key="8">
    <source>
        <dbReference type="EMBL" id="SDN24308.1"/>
    </source>
</evidence>
<dbReference type="GO" id="GO:0022857">
    <property type="term" value="F:transmembrane transporter activity"/>
    <property type="evidence" value="ECO:0007669"/>
    <property type="project" value="InterPro"/>
</dbReference>
<protein>
    <submittedName>
        <fullName evidence="8">MFS transporter, UMF1 family</fullName>
    </submittedName>
</protein>
<feature type="transmembrane region" description="Helical" evidence="6">
    <location>
        <begin position="266"/>
        <end position="283"/>
    </location>
</feature>
<evidence type="ECO:0000256" key="6">
    <source>
        <dbReference type="SAM" id="Phobius"/>
    </source>
</evidence>
<accession>A0A1G9ZSQ9</accession>
<dbReference type="EMBL" id="FNIN01000001">
    <property type="protein sequence ID" value="SDN24308.1"/>
    <property type="molecule type" value="Genomic_DNA"/>
</dbReference>
<dbReference type="SUPFAM" id="SSF103473">
    <property type="entry name" value="MFS general substrate transporter"/>
    <property type="match status" value="1"/>
</dbReference>
<proteinExistence type="predicted"/>
<dbReference type="GO" id="GO:0012505">
    <property type="term" value="C:endomembrane system"/>
    <property type="evidence" value="ECO:0007669"/>
    <property type="project" value="UniProtKB-SubCell"/>
</dbReference>
<feature type="transmembrane region" description="Helical" evidence="6">
    <location>
        <begin position="146"/>
        <end position="169"/>
    </location>
</feature>
<dbReference type="InterPro" id="IPR020846">
    <property type="entry name" value="MFS_dom"/>
</dbReference>
<dbReference type="STRING" id="206665.SAMN04488516_101153"/>
<sequence>MDKIVNRVKLKQRSILSWCLYDFANSSYSAVIIAVIFPVFFVSHIVGGPRGDLLWGRAISLSMFVSAILAPILGAIADFCKIKKFFFIGFTLLGSLIVCCMSFLQAGDIYWAFWLIVSSNIFFESSLIFYNSFLLDISSYEVRGRVSSWGFGLGYIGSIFALSIGLYWIKRDLIFFTWLSTGLFWLIFSFPAFIFLPKDTNRVQIYHGIKKGINLFKEAVKSVFINKNLLKFLLAYFLYIDAINTIIVFSSIFASSSLKMSLTELIFLYIVVQLSAAIGSFLLSKYIDIKGPKIIISYLLVFWCLVIIGVYFVNNKDLFFLLACIAGFGLGSIQSSSRAMFSYFIPKGEECKFFGFYGFIGKSSAIIGPLVFGLISYYTSNQRFAVLSLLVFIILGLLFINLIDE</sequence>
<dbReference type="Proteomes" id="UP000199602">
    <property type="component" value="Unassembled WGS sequence"/>
</dbReference>
<dbReference type="AlphaFoldDB" id="A0A1G9ZSQ9"/>
<feature type="transmembrane region" description="Helical" evidence="6">
    <location>
        <begin position="110"/>
        <end position="134"/>
    </location>
</feature>
<keyword evidence="5 6" id="KW-0472">Membrane</keyword>
<keyword evidence="4 6" id="KW-1133">Transmembrane helix</keyword>
<dbReference type="PANTHER" id="PTHR23519">
    <property type="entry name" value="AUTOPHAGY-RELATED PROTEIN 22"/>
    <property type="match status" value="1"/>
</dbReference>
<keyword evidence="9" id="KW-1185">Reference proteome</keyword>
<name>A0A1G9ZSQ9_9BACT</name>
<reference evidence="8 9" key="1">
    <citation type="submission" date="2016-10" db="EMBL/GenBank/DDBJ databases">
        <authorList>
            <person name="de Groot N.N."/>
        </authorList>
    </citation>
    <scope>NUCLEOTIDE SEQUENCE [LARGE SCALE GENOMIC DNA]</scope>
    <source>
        <strain evidence="8 9">DSM 15269</strain>
    </source>
</reference>
<comment type="subcellular location">
    <subcellularLocation>
        <location evidence="1">Endomembrane system</location>
        <topology evidence="1">Multi-pass membrane protein</topology>
    </subcellularLocation>
</comment>
<dbReference type="RefSeq" id="WP_092061873.1">
    <property type="nucleotide sequence ID" value="NZ_FNIN01000001.1"/>
</dbReference>
<feature type="transmembrane region" description="Helical" evidence="6">
    <location>
        <begin position="85"/>
        <end position="104"/>
    </location>
</feature>
<evidence type="ECO:0000256" key="1">
    <source>
        <dbReference type="ARBA" id="ARBA00004127"/>
    </source>
</evidence>
<evidence type="ECO:0000256" key="4">
    <source>
        <dbReference type="ARBA" id="ARBA00022989"/>
    </source>
</evidence>